<dbReference type="Proteomes" id="UP000031599">
    <property type="component" value="Unassembled WGS sequence"/>
</dbReference>
<evidence type="ECO:0000256" key="1">
    <source>
        <dbReference type="SAM" id="Phobius"/>
    </source>
</evidence>
<accession>A0A0C2A7E3</accession>
<dbReference type="AlphaFoldDB" id="A0A0C2A7E3"/>
<sequence>MPPKPSPELERDVTTDETSEVAVDGLADEGEAAVGEQAKAKTPLFDGRAIAGELPGELHRPPPSAPVMALKILARTLALALLVALTAWLWPIYALAAWAWGRPPNVPRFARAGRYLRLIWTSHPPAPGLGLGTRVWLSLTVMRTLAFTPVWALAWFLDELLYAEQLRATPVVAPLIELSAARSGSTQLARYLEEDAQLAAPSLVQALFPYLWLWRLVPRTLGRLISEDQVRTKILTRIPPEFLERHEGDPFRTDTFEGAVYLAHFNHLALYLGPELLAHEFGPGALHNDNRELWEREFVEFFDTVARKTLIHAGLGPDGQPRRFFVKGHFLAAADALAGRYPDARFLAMIREPGPRLQSAINFLHVNAVDTVLGHVPWPWVAEGALASELSYCEHEHEWFTRPGGPHRCVLRFDAYVRDLEGAMTRVYRECLDSPTLPDFVPREHPPRERKHYSINRSLAELGIDEAALEGRLAAYVAWCRGG</sequence>
<organism evidence="2 3">
    <name type="scientific">Enhygromyxa salina</name>
    <dbReference type="NCBI Taxonomy" id="215803"/>
    <lineage>
        <taxon>Bacteria</taxon>
        <taxon>Pseudomonadati</taxon>
        <taxon>Myxococcota</taxon>
        <taxon>Polyangia</taxon>
        <taxon>Nannocystales</taxon>
        <taxon>Nannocystaceae</taxon>
        <taxon>Enhygromyxa</taxon>
    </lineage>
</organism>
<feature type="transmembrane region" description="Helical" evidence="1">
    <location>
        <begin position="77"/>
        <end position="100"/>
    </location>
</feature>
<proteinExistence type="predicted"/>
<keyword evidence="1" id="KW-1133">Transmembrane helix</keyword>
<keyword evidence="1" id="KW-0812">Transmembrane</keyword>
<keyword evidence="1" id="KW-0472">Membrane</keyword>
<comment type="caution">
    <text evidence="2">The sequence shown here is derived from an EMBL/GenBank/DDBJ whole genome shotgun (WGS) entry which is preliminary data.</text>
</comment>
<evidence type="ECO:0008006" key="4">
    <source>
        <dbReference type="Google" id="ProtNLM"/>
    </source>
</evidence>
<dbReference type="InterPro" id="IPR027417">
    <property type="entry name" value="P-loop_NTPase"/>
</dbReference>
<gene>
    <name evidence="2" type="ORF">DB30_02709</name>
</gene>
<name>A0A0C2A7E3_9BACT</name>
<dbReference type="SUPFAM" id="SSF52540">
    <property type="entry name" value="P-loop containing nucleoside triphosphate hydrolases"/>
    <property type="match status" value="1"/>
</dbReference>
<reference evidence="2 3" key="1">
    <citation type="submission" date="2014-12" db="EMBL/GenBank/DDBJ databases">
        <title>Genome assembly of Enhygromyxa salina DSM 15201.</title>
        <authorList>
            <person name="Sharma G."/>
            <person name="Subramanian S."/>
        </authorList>
    </citation>
    <scope>NUCLEOTIDE SEQUENCE [LARGE SCALE GENOMIC DNA]</scope>
    <source>
        <strain evidence="2 3">DSM 15201</strain>
    </source>
</reference>
<dbReference type="EMBL" id="JMCC02000002">
    <property type="protein sequence ID" value="KIG19428.1"/>
    <property type="molecule type" value="Genomic_DNA"/>
</dbReference>
<protein>
    <recommendedName>
        <fullName evidence="4">Sulfotransferase family protein</fullName>
    </recommendedName>
</protein>
<evidence type="ECO:0000313" key="2">
    <source>
        <dbReference type="EMBL" id="KIG19428.1"/>
    </source>
</evidence>
<evidence type="ECO:0000313" key="3">
    <source>
        <dbReference type="Proteomes" id="UP000031599"/>
    </source>
</evidence>
<dbReference type="Gene3D" id="3.40.50.300">
    <property type="entry name" value="P-loop containing nucleotide triphosphate hydrolases"/>
    <property type="match status" value="1"/>
</dbReference>